<evidence type="ECO:0000313" key="2">
    <source>
        <dbReference type="EMBL" id="KAL2793638.1"/>
    </source>
</evidence>
<dbReference type="EMBL" id="JBFTWV010000055">
    <property type="protein sequence ID" value="KAL2793638.1"/>
    <property type="molecule type" value="Genomic_DNA"/>
</dbReference>
<feature type="compositionally biased region" description="Polar residues" evidence="1">
    <location>
        <begin position="244"/>
        <end position="257"/>
    </location>
</feature>
<evidence type="ECO:0000256" key="1">
    <source>
        <dbReference type="SAM" id="MobiDB-lite"/>
    </source>
</evidence>
<reference evidence="2 3" key="1">
    <citation type="submission" date="2024-07" db="EMBL/GenBank/DDBJ databases">
        <title>Section-level genome sequencing and comparative genomics of Aspergillus sections Usti and Cavernicolus.</title>
        <authorList>
            <consortium name="Lawrence Berkeley National Laboratory"/>
            <person name="Nybo J.L."/>
            <person name="Vesth T.C."/>
            <person name="Theobald S."/>
            <person name="Frisvad J.C."/>
            <person name="Larsen T.O."/>
            <person name="Kjaerboelling I."/>
            <person name="Rothschild-Mancinelli K."/>
            <person name="Lyhne E.K."/>
            <person name="Kogle M.E."/>
            <person name="Barry K."/>
            <person name="Clum A."/>
            <person name="Na H."/>
            <person name="Ledsgaard L."/>
            <person name="Lin J."/>
            <person name="Lipzen A."/>
            <person name="Kuo A."/>
            <person name="Riley R."/>
            <person name="Mondo S."/>
            <person name="Labutti K."/>
            <person name="Haridas S."/>
            <person name="Pangalinan J."/>
            <person name="Salamov A.A."/>
            <person name="Simmons B.A."/>
            <person name="Magnuson J.K."/>
            <person name="Chen J."/>
            <person name="Drula E."/>
            <person name="Henrissat B."/>
            <person name="Wiebenga A."/>
            <person name="Lubbers R.J."/>
            <person name="Gomes A.C."/>
            <person name="Makela M.R."/>
            <person name="Stajich J."/>
            <person name="Grigoriev I.V."/>
            <person name="Mortensen U.H."/>
            <person name="De Vries R.P."/>
            <person name="Baker S.E."/>
            <person name="Andersen M.R."/>
        </authorList>
    </citation>
    <scope>NUCLEOTIDE SEQUENCE [LARGE SCALE GENOMIC DNA]</scope>
    <source>
        <strain evidence="2 3">CBS 209.92</strain>
    </source>
</reference>
<dbReference type="Proteomes" id="UP001610563">
    <property type="component" value="Unassembled WGS sequence"/>
</dbReference>
<feature type="region of interest" description="Disordered" evidence="1">
    <location>
        <begin position="35"/>
        <end position="115"/>
    </location>
</feature>
<accession>A0ABR4G3N4</accession>
<organism evidence="2 3">
    <name type="scientific">Aspergillus keveii</name>
    <dbReference type="NCBI Taxonomy" id="714993"/>
    <lineage>
        <taxon>Eukaryota</taxon>
        <taxon>Fungi</taxon>
        <taxon>Dikarya</taxon>
        <taxon>Ascomycota</taxon>
        <taxon>Pezizomycotina</taxon>
        <taxon>Eurotiomycetes</taxon>
        <taxon>Eurotiomycetidae</taxon>
        <taxon>Eurotiales</taxon>
        <taxon>Aspergillaceae</taxon>
        <taxon>Aspergillus</taxon>
        <taxon>Aspergillus subgen. Nidulantes</taxon>
    </lineage>
</organism>
<name>A0ABR4G3N4_9EURO</name>
<evidence type="ECO:0000313" key="3">
    <source>
        <dbReference type="Proteomes" id="UP001610563"/>
    </source>
</evidence>
<protein>
    <submittedName>
        <fullName evidence="2">Uncharacterized protein</fullName>
    </submittedName>
</protein>
<feature type="region of interest" description="Disordered" evidence="1">
    <location>
        <begin position="244"/>
        <end position="346"/>
    </location>
</feature>
<sequence>MLRPKPTCIALSEDDVCYHLESFLKRNDQLTKWYRQGAGSGSSYDGGDDDDGLFLDSDTLSLPESLFESDCDDSRSQPHANDDTQENRTGGAEDEGRARDRDRNQDSQAIVRVERDPAKNTFGVPLLGIPSNTSSRLLGQMFTPQQCTHLFPHSLNHQPLALFPLRHAISSNTLERVFSSVISVPLQLGQKEILPIPQAESHNRAFFLLSARELPPVINPRQHAPSHLPRIKLIHWKASHLTNNMEHTGQDGSASSSRDSHGLGPNEINALLEATQNHGDTRQPSPPQTIDPRSIERRSNTPTEAPRGRAKKGKARATSDDANTKNGSPKNTVSRATQTDPGMGTHVQADIRQSPLQEQENIAPGGGASPPPQQLWQDVFMSAMFPEQTAPRYDPSDQARRGMVRVDNPPARRGRVPRPQQGMVRCPSILYAIALLTACEKTGQLVHPTMVDATVFQEYVLQLITELDRAP</sequence>
<proteinExistence type="predicted"/>
<feature type="compositionally biased region" description="Basic and acidic residues" evidence="1">
    <location>
        <begin position="72"/>
        <end position="86"/>
    </location>
</feature>
<gene>
    <name evidence="2" type="ORF">BJX66DRAFT_305669</name>
</gene>
<feature type="compositionally biased region" description="Polar residues" evidence="1">
    <location>
        <begin position="324"/>
        <end position="340"/>
    </location>
</feature>
<feature type="compositionally biased region" description="Basic and acidic residues" evidence="1">
    <location>
        <begin position="94"/>
        <end position="105"/>
    </location>
</feature>
<keyword evidence="3" id="KW-1185">Reference proteome</keyword>
<comment type="caution">
    <text evidence="2">The sequence shown here is derived from an EMBL/GenBank/DDBJ whole genome shotgun (WGS) entry which is preliminary data.</text>
</comment>